<evidence type="ECO:0000256" key="1">
    <source>
        <dbReference type="ARBA" id="ARBA00022723"/>
    </source>
</evidence>
<name>A0A8S0SCF8_OLEEU</name>
<dbReference type="SMART" id="SM00151">
    <property type="entry name" value="SWIB"/>
    <property type="match status" value="1"/>
</dbReference>
<dbReference type="Pfam" id="PF25980">
    <property type="entry name" value="NERD_plant"/>
    <property type="match status" value="1"/>
</dbReference>
<keyword evidence="2" id="KW-0863">Zinc-finger</keyword>
<dbReference type="InterPro" id="IPR045894">
    <property type="entry name" value="At5g08430-like"/>
</dbReference>
<dbReference type="Gene3D" id="1.10.245.10">
    <property type="entry name" value="SWIB/MDM2 domain"/>
    <property type="match status" value="1"/>
</dbReference>
<dbReference type="CDD" id="cd10567">
    <property type="entry name" value="SWIB-MDM2_like"/>
    <property type="match status" value="1"/>
</dbReference>
<feature type="compositionally biased region" description="Acidic residues" evidence="4">
    <location>
        <begin position="181"/>
        <end position="193"/>
    </location>
</feature>
<dbReference type="InterPro" id="IPR004343">
    <property type="entry name" value="Plus-3_dom"/>
</dbReference>
<dbReference type="SMART" id="SM00249">
    <property type="entry name" value="PHD"/>
    <property type="match status" value="1"/>
</dbReference>
<gene>
    <name evidence="7" type="ORF">OLEA9_A105982</name>
</gene>
<dbReference type="GO" id="GO:0008270">
    <property type="term" value="F:zinc ion binding"/>
    <property type="evidence" value="ECO:0007669"/>
    <property type="project" value="UniProtKB-KW"/>
</dbReference>
<dbReference type="PROSITE" id="PS51360">
    <property type="entry name" value="PLUS3"/>
    <property type="match status" value="1"/>
</dbReference>
<dbReference type="Gramene" id="OE9A105982T2">
    <property type="protein sequence ID" value="OE9A105982C2"/>
    <property type="gene ID" value="OE9A105982"/>
</dbReference>
<evidence type="ECO:0000256" key="3">
    <source>
        <dbReference type="ARBA" id="ARBA00022833"/>
    </source>
</evidence>
<dbReference type="InterPro" id="IPR003121">
    <property type="entry name" value="SWIB_MDM2_domain"/>
</dbReference>
<dbReference type="InterPro" id="IPR036885">
    <property type="entry name" value="SWIB_MDM2_dom_sf"/>
</dbReference>
<dbReference type="InterPro" id="IPR019835">
    <property type="entry name" value="SWIB_domain"/>
</dbReference>
<dbReference type="GO" id="GO:0003677">
    <property type="term" value="F:DNA binding"/>
    <property type="evidence" value="ECO:0007669"/>
    <property type="project" value="InterPro"/>
</dbReference>
<dbReference type="OrthoDB" id="1870062at2759"/>
<dbReference type="SUPFAM" id="SSF57903">
    <property type="entry name" value="FYVE/PHD zinc finger"/>
    <property type="match status" value="1"/>
</dbReference>
<dbReference type="PANTHER" id="PTHR46851:SF11">
    <property type="entry name" value="GYF DOMAIN-CONTAINING PROTEIN"/>
    <property type="match status" value="1"/>
</dbReference>
<dbReference type="Gramene" id="OE9A105982T4">
    <property type="protein sequence ID" value="OE9A105982C4"/>
    <property type="gene ID" value="OE9A105982"/>
</dbReference>
<dbReference type="InterPro" id="IPR055198">
    <property type="entry name" value="NSD_PHD"/>
</dbReference>
<evidence type="ECO:0000313" key="8">
    <source>
        <dbReference type="Proteomes" id="UP000594638"/>
    </source>
</evidence>
<dbReference type="Gene3D" id="3.30.40.10">
    <property type="entry name" value="Zinc/RING finger domain, C3HC4 (zinc finger)"/>
    <property type="match status" value="1"/>
</dbReference>
<organism evidence="7 8">
    <name type="scientific">Olea europaea subsp. europaea</name>
    <dbReference type="NCBI Taxonomy" id="158383"/>
    <lineage>
        <taxon>Eukaryota</taxon>
        <taxon>Viridiplantae</taxon>
        <taxon>Streptophyta</taxon>
        <taxon>Embryophyta</taxon>
        <taxon>Tracheophyta</taxon>
        <taxon>Spermatophyta</taxon>
        <taxon>Magnoliopsida</taxon>
        <taxon>eudicotyledons</taxon>
        <taxon>Gunneridae</taxon>
        <taxon>Pentapetalae</taxon>
        <taxon>asterids</taxon>
        <taxon>lamiids</taxon>
        <taxon>Lamiales</taxon>
        <taxon>Oleaceae</taxon>
        <taxon>Oleeae</taxon>
        <taxon>Olea</taxon>
    </lineage>
</organism>
<dbReference type="Pfam" id="PF22908">
    <property type="entry name" value="PHD_NSD"/>
    <property type="match status" value="1"/>
</dbReference>
<dbReference type="Pfam" id="PF03126">
    <property type="entry name" value="Plus-3"/>
    <property type="match status" value="1"/>
</dbReference>
<dbReference type="SUPFAM" id="SSF159042">
    <property type="entry name" value="Plus3-like"/>
    <property type="match status" value="1"/>
</dbReference>
<feature type="region of interest" description="Disordered" evidence="4">
    <location>
        <begin position="609"/>
        <end position="639"/>
    </location>
</feature>
<dbReference type="CDD" id="cd15568">
    <property type="entry name" value="PHD5_NSD"/>
    <property type="match status" value="1"/>
</dbReference>
<feature type="domain" description="DM2" evidence="6">
    <location>
        <begin position="215"/>
        <end position="298"/>
    </location>
</feature>
<dbReference type="InterPro" id="IPR001965">
    <property type="entry name" value="Znf_PHD"/>
</dbReference>
<sequence>MKKKVKQKIINKEEIAEDWCFACKDGGILRVCDYKQCLKSYHPSCVGKDDSFLDGESQWNCDWHICSLCHRPSEYHCFTCTSALCHHCRRASEFVQFKGKNGFCYSCLKLVVLIEEDMNYDSDGEKVDFKDRETFEGLFMEYYEIIKEKERLNMKNIRSSLDRLNKRKNYKSDSDSKEFAEDHEEESSDSEDNDYGKNCLNQYKKRKTERSNSNREEFMGWGSRYLFEFLASIGKDTSVALSQHDVLSIINDYVKENKLFDPKNKKKIICDASLKSLFRRRTINKYRIYDLLDTHFKENQDETEEDELGNNSEDNEAKISVACKRQRKQDAVKRSQTDGKVYGAPRSYFASIITDNMKLVYLKKSLLFELFEQPESFEEKVIGSFVRVKTDPYDYNQKNSHQLVQVKGIEKVSIGENNTDIILKVSSMPNEIPMKLLSDNDFSEEECEDLRKKVMDGQLARPTVVAFERKARILHKDITKHWISRELALLQKLIDRANEKGWRRELFEYLDRRKKLQTPSEQSRLLENVPTVIPDLEYISDDSKNGIKFDKGSSKSILQCSSTVPNGGPEDNRISESLEIKDKRLKAPITKVYSRRRKLEIISHDPRIDPETVTGEKLNHNRASASEKKQHLAERSASREPVQFASEKKEIKLEACHFKEMPKNSPQGMYAVITADKTPEVKSIEVIDLVGL</sequence>
<feature type="compositionally biased region" description="Basic and acidic residues" evidence="4">
    <location>
        <begin position="625"/>
        <end position="638"/>
    </location>
</feature>
<accession>A0A8S0SCF8</accession>
<reference evidence="7 8" key="1">
    <citation type="submission" date="2019-12" db="EMBL/GenBank/DDBJ databases">
        <authorList>
            <person name="Alioto T."/>
            <person name="Alioto T."/>
            <person name="Gomez Garrido J."/>
        </authorList>
    </citation>
    <scope>NUCLEOTIDE SEQUENCE [LARGE SCALE GENOMIC DNA]</scope>
</reference>
<evidence type="ECO:0000313" key="7">
    <source>
        <dbReference type="EMBL" id="CAA2988972.1"/>
    </source>
</evidence>
<dbReference type="SUPFAM" id="SSF47592">
    <property type="entry name" value="SWIB/MDM2 domain"/>
    <property type="match status" value="1"/>
</dbReference>
<proteinExistence type="predicted"/>
<comment type="caution">
    <text evidence="7">The sequence shown here is derived from an EMBL/GenBank/DDBJ whole genome shotgun (WGS) entry which is preliminary data.</text>
</comment>
<dbReference type="PROSITE" id="PS51925">
    <property type="entry name" value="SWIB_MDM2"/>
    <property type="match status" value="1"/>
</dbReference>
<evidence type="ECO:0000256" key="4">
    <source>
        <dbReference type="SAM" id="MobiDB-lite"/>
    </source>
</evidence>
<keyword evidence="3" id="KW-0862">Zinc</keyword>
<feature type="domain" description="Plus3" evidence="5">
    <location>
        <begin position="351"/>
        <end position="479"/>
    </location>
</feature>
<evidence type="ECO:0000259" key="6">
    <source>
        <dbReference type="PROSITE" id="PS51925"/>
    </source>
</evidence>
<dbReference type="EMBL" id="CACTIH010004041">
    <property type="protein sequence ID" value="CAA2988972.1"/>
    <property type="molecule type" value="Genomic_DNA"/>
</dbReference>
<dbReference type="SMART" id="SM00719">
    <property type="entry name" value="Plus3"/>
    <property type="match status" value="1"/>
</dbReference>
<keyword evidence="8" id="KW-1185">Reference proteome</keyword>
<dbReference type="InterPro" id="IPR011011">
    <property type="entry name" value="Znf_FYVE_PHD"/>
</dbReference>
<dbReference type="Proteomes" id="UP000594638">
    <property type="component" value="Unassembled WGS sequence"/>
</dbReference>
<evidence type="ECO:0000256" key="2">
    <source>
        <dbReference type="ARBA" id="ARBA00022771"/>
    </source>
</evidence>
<keyword evidence="1" id="KW-0479">Metal-binding</keyword>
<feature type="region of interest" description="Disordered" evidence="4">
    <location>
        <begin position="174"/>
        <end position="197"/>
    </location>
</feature>
<dbReference type="Gene3D" id="3.90.70.200">
    <property type="entry name" value="Plus-3 domain"/>
    <property type="match status" value="1"/>
</dbReference>
<dbReference type="InterPro" id="IPR058668">
    <property type="entry name" value="NERD_dom"/>
</dbReference>
<evidence type="ECO:0000259" key="5">
    <source>
        <dbReference type="PROSITE" id="PS51360"/>
    </source>
</evidence>
<dbReference type="PANTHER" id="PTHR46851">
    <property type="entry name" value="OS01G0884500 PROTEIN"/>
    <property type="match status" value="1"/>
</dbReference>
<protein>
    <submittedName>
        <fullName evidence="7">Zinc finger CCCH domain-containing 44 isoform X1</fullName>
    </submittedName>
</protein>
<dbReference type="InterPro" id="IPR013083">
    <property type="entry name" value="Znf_RING/FYVE/PHD"/>
</dbReference>
<dbReference type="AlphaFoldDB" id="A0A8S0SCF8"/>
<dbReference type="Pfam" id="PF02201">
    <property type="entry name" value="SWIB"/>
    <property type="match status" value="1"/>
</dbReference>
<dbReference type="InterPro" id="IPR036128">
    <property type="entry name" value="Plus3-like_sf"/>
</dbReference>